<feature type="active site" description="Proton acceptor; for dehydratase activity" evidence="6">
    <location>
        <position position="935"/>
    </location>
</feature>
<dbReference type="InterPro" id="IPR036291">
    <property type="entry name" value="NAD(P)-bd_dom_sf"/>
</dbReference>
<dbReference type="SUPFAM" id="SSF52151">
    <property type="entry name" value="FabD/lysophospholipase-like"/>
    <property type="match status" value="1"/>
</dbReference>
<dbReference type="CDD" id="cd05195">
    <property type="entry name" value="enoyl_red"/>
    <property type="match status" value="1"/>
</dbReference>
<dbReference type="Pfam" id="PF22953">
    <property type="entry name" value="SpnB_Rossmann"/>
    <property type="match status" value="1"/>
</dbReference>
<evidence type="ECO:0000256" key="5">
    <source>
        <dbReference type="ARBA" id="ARBA00023315"/>
    </source>
</evidence>
<dbReference type="EMBL" id="JBHSAX010000021">
    <property type="protein sequence ID" value="MFC3965471.1"/>
    <property type="molecule type" value="Genomic_DNA"/>
</dbReference>
<dbReference type="PROSITE" id="PS52004">
    <property type="entry name" value="KS3_2"/>
    <property type="match status" value="1"/>
</dbReference>
<dbReference type="Gene3D" id="3.10.129.110">
    <property type="entry name" value="Polyketide synthase dehydratase"/>
    <property type="match status" value="1"/>
</dbReference>
<dbReference type="InterPro" id="IPR020807">
    <property type="entry name" value="PKS_DH"/>
</dbReference>
<keyword evidence="11" id="KW-1185">Reference proteome</keyword>
<dbReference type="InterPro" id="IPR001227">
    <property type="entry name" value="Ac_transferase_dom_sf"/>
</dbReference>
<feature type="domain" description="PKS/mFAS DH" evidence="9">
    <location>
        <begin position="903"/>
        <end position="1176"/>
    </location>
</feature>
<dbReference type="InterPro" id="IPR011032">
    <property type="entry name" value="GroES-like_sf"/>
</dbReference>
<dbReference type="Gene3D" id="3.90.180.10">
    <property type="entry name" value="Medium-chain alcohol dehydrogenases, catalytic domain"/>
    <property type="match status" value="1"/>
</dbReference>
<evidence type="ECO:0000256" key="6">
    <source>
        <dbReference type="PROSITE-ProRule" id="PRU01363"/>
    </source>
</evidence>
<dbReference type="InterPro" id="IPR050091">
    <property type="entry name" value="PKS_NRPS_Biosynth_Enz"/>
</dbReference>
<dbReference type="Gene3D" id="3.40.366.10">
    <property type="entry name" value="Malonyl-Coenzyme A Acyl Carrier Protein, domain 2"/>
    <property type="match status" value="1"/>
</dbReference>
<proteinExistence type="predicted"/>
<evidence type="ECO:0000256" key="1">
    <source>
        <dbReference type="ARBA" id="ARBA00022450"/>
    </source>
</evidence>
<dbReference type="PANTHER" id="PTHR43775:SF51">
    <property type="entry name" value="INACTIVE PHENOLPHTHIOCEROL SYNTHESIS POLYKETIDE SYNTHASE TYPE I PKS1-RELATED"/>
    <property type="match status" value="1"/>
</dbReference>
<dbReference type="SUPFAM" id="SSF51735">
    <property type="entry name" value="NAD(P)-binding Rossmann-fold domains"/>
    <property type="match status" value="2"/>
</dbReference>
<keyword evidence="2" id="KW-0597">Phosphoprotein</keyword>
<dbReference type="InterPro" id="IPR014030">
    <property type="entry name" value="Ketoacyl_synth_N"/>
</dbReference>
<dbReference type="InterPro" id="IPR013154">
    <property type="entry name" value="ADH-like_N"/>
</dbReference>
<keyword evidence="4" id="KW-0511">Multifunctional enzyme</keyword>
<feature type="active site" description="Proton donor; for dehydratase activity" evidence="6">
    <location>
        <position position="1096"/>
    </location>
</feature>
<dbReference type="InterPro" id="IPR049551">
    <property type="entry name" value="PKS_DH_C"/>
</dbReference>
<dbReference type="Pfam" id="PF02801">
    <property type="entry name" value="Ketoacyl-synt_C"/>
    <property type="match status" value="1"/>
</dbReference>
<dbReference type="Proteomes" id="UP001595696">
    <property type="component" value="Unassembled WGS sequence"/>
</dbReference>
<dbReference type="InterPro" id="IPR014031">
    <property type="entry name" value="Ketoacyl_synth_C"/>
</dbReference>
<evidence type="ECO:0000256" key="7">
    <source>
        <dbReference type="SAM" id="Coils"/>
    </source>
</evidence>
<name>A0ABV8DZP1_9NOCA</name>
<dbReference type="InterPro" id="IPR014043">
    <property type="entry name" value="Acyl_transferase_dom"/>
</dbReference>
<dbReference type="InterPro" id="IPR002364">
    <property type="entry name" value="Quin_OxRdtase/zeta-crystal_CS"/>
</dbReference>
<dbReference type="Pfam" id="PF21089">
    <property type="entry name" value="PKS_DH_N"/>
    <property type="match status" value="1"/>
</dbReference>
<dbReference type="PROSITE" id="PS52019">
    <property type="entry name" value="PKS_MFAS_DH"/>
    <property type="match status" value="1"/>
</dbReference>
<dbReference type="InterPro" id="IPR016035">
    <property type="entry name" value="Acyl_Trfase/lysoPLipase"/>
</dbReference>
<dbReference type="Gene3D" id="3.40.47.10">
    <property type="match status" value="1"/>
</dbReference>
<keyword evidence="7" id="KW-0175">Coiled coil</keyword>
<protein>
    <submittedName>
        <fullName evidence="10">Beta-ketoacyl synthase N-terminal-like domain-containing protein</fullName>
    </submittedName>
</protein>
<comment type="caution">
    <text evidence="10">The sequence shown here is derived from an EMBL/GenBank/DDBJ whole genome shotgun (WGS) entry which is preliminary data.</text>
</comment>
<evidence type="ECO:0000259" key="9">
    <source>
        <dbReference type="PROSITE" id="PS52019"/>
    </source>
</evidence>
<feature type="non-terminal residue" evidence="10">
    <location>
        <position position="1673"/>
    </location>
</feature>
<feature type="coiled-coil region" evidence="7">
    <location>
        <begin position="5"/>
        <end position="32"/>
    </location>
</feature>
<dbReference type="InterPro" id="IPR020843">
    <property type="entry name" value="ER"/>
</dbReference>
<dbReference type="Pfam" id="PF14765">
    <property type="entry name" value="PS-DH"/>
    <property type="match status" value="1"/>
</dbReference>
<evidence type="ECO:0000256" key="3">
    <source>
        <dbReference type="ARBA" id="ARBA00022679"/>
    </source>
</evidence>
<dbReference type="SMART" id="SM00827">
    <property type="entry name" value="PKS_AT"/>
    <property type="match status" value="1"/>
</dbReference>
<dbReference type="InterPro" id="IPR032821">
    <property type="entry name" value="PKS_assoc"/>
</dbReference>
<dbReference type="InterPro" id="IPR020841">
    <property type="entry name" value="PKS_Beta-ketoAc_synthase_dom"/>
</dbReference>
<dbReference type="InterPro" id="IPR018201">
    <property type="entry name" value="Ketoacyl_synth_AS"/>
</dbReference>
<dbReference type="SUPFAM" id="SSF55048">
    <property type="entry name" value="Probable ACP-binding domain of malonyl-CoA ACP transacylase"/>
    <property type="match status" value="1"/>
</dbReference>
<keyword evidence="1" id="KW-0596">Phosphopantetheine</keyword>
<gene>
    <name evidence="10" type="ORF">ACFO0B_26070</name>
</gene>
<accession>A0ABV8DZP1</accession>
<sequence length="1673" mass="174645">MTMDANELIEALRDSLKEIRSLKDEKAELLHRSTEPIAVVGMACRFPGGVTDPGQLWRYVVAGGDAITDFPTDRGWDVEALFDPDPDSRGTSYTGAGGFLHEAGDFDAGFFGISPREALAMDPQQRLMLETSWEALENSGIDPTSLKGTDTGVFSGVTYHDYLAGLRNLPDGVEGFLGTGNAASVLSGRVSYVLGLEGPAVTLDTACSSSLVTMHIAGQALRRGECSLALAGGVTVMATPGAFVDFSRQRGLAADARCKPFAKSADGTAWGEGVGVLVLERLSDAEAAGRRVLAVLRGSAVNQDGASNGLTAPNGPSQQRVIRRALAAAGLTTADIDAVEAHGTGTPLGDPIEAQALLATYGQGRTAPLWLGSIKSNIGHAQAAAGVAGVIKMIMALRHGVLPATLHVDEPTPHVDWSAGAVELLTEARDWPVNGHPRRAAVSSFGVSGTNAHVILEEAPRAEREPPRDSDVPVALVLSGRGPEAVAAQAGRLAERLREESAPAPVDVARSLVSTRSLFEDRVVVVGADHAELLSGLDAAAAGLPHPGVVSGFARPGPGVVFVFPGQGGQWAGMGRELLASSPVFAARMDECAEALAPHVSWSLRETLGDEDALARVDVVQPVLWAVMVSLAAVWESRGVRPAAVIGHSQGEIAAAVVAGALSLEDGARVVALRSAALRSLSGSGTMLSVAAPVEERPGISIAAVNGPDAVVLSGTAEALEEFAAGLDDEVRTRWLPVDYASHSPAVEALREELPEMLSDVRPGPSRVPLYSTVTAAVLDTTAMDAKYWYENLRATVDFHGAVTAAQADGLTTLVEVSPHPVLPGTVTVGTLRRDQPEQRQLLLAAAQLFVTGTPVDWRAVHGTDPHWVELPTYAFQHRRYWLESGRAGAGDASGLGLDPVEHPLLGAVVALAEADTVILTGHLSARTHAWVLDHTVLGSALLPGTAFVDLAICAADRIGYDRVDELVIHTPLVLGEPRDLQIVVSGADHGRTIDIHSRPHGDDTWTRHATGTLTREQAPAAHDDLPGEWPPAEAEPVPLDDFYDRLADSGLEYGPAFRGLRAAWRHGPDVYAEVALPDRDGAADAGFGVHPALLDAALHASGLTGVGAETPAGAGLLPFAWTGIALHATDARSLRVLLRRTENDTVTVHATDPLGAPVITIDGLTLRPVTRERITADDGAARDLYTVTWVSPPVDPEPGAEIDYTVLDADATDVAAAVAAPPEVLVLTIPGGTESATALVRRTLSVVQSWLGAAELGSTRLAVLTRDAVAVRPTDTVDPAAAAVWGFVRSVQTENPDRVLLIDADTDGIPVAAIASGQAQVAVRGGELSVPRIGRGHAAGTTSLATPPTVFGGAEWCIGGGSDGSLESIAARPAELGGVRPGDVRVRVLAAGVNFRDVLIGLGVYPGAAVMGSEGAGVVEEIGAEVTGVAVGDRVMGMFVSGFAPTAVMDARMVTRMPPGWTFAQAASVPVVFLTAWYGLWDLAQVRPGERLLIHAAAGGVGMAATQLARHWGLDVCATASPGKWAAVDVARIASSREPGFAGELGAVDVVLNSLTGELLDESLSMLGDGGRLVDMGKLDVRDPAEVAERYPGVRYRQFDLAEAGLDRIQQMLSELGALFESGALAPLPTTCWDARDAIDALRYVQQARHIGKVVLTIPQPWNTDGTVLITG</sequence>
<dbReference type="CDD" id="cd00833">
    <property type="entry name" value="PKS"/>
    <property type="match status" value="1"/>
</dbReference>
<dbReference type="Gene3D" id="3.30.70.3290">
    <property type="match status" value="1"/>
</dbReference>
<dbReference type="SMART" id="SM00826">
    <property type="entry name" value="PKS_DH"/>
    <property type="match status" value="1"/>
</dbReference>
<dbReference type="InterPro" id="IPR016039">
    <property type="entry name" value="Thiolase-like"/>
</dbReference>
<dbReference type="SUPFAM" id="SSF50129">
    <property type="entry name" value="GroES-like"/>
    <property type="match status" value="1"/>
</dbReference>
<keyword evidence="3" id="KW-0808">Transferase</keyword>
<dbReference type="RefSeq" id="WP_378615335.1">
    <property type="nucleotide sequence ID" value="NZ_JBHSAX010000021.1"/>
</dbReference>
<dbReference type="Pfam" id="PF16197">
    <property type="entry name" value="KAsynt_C_assoc"/>
    <property type="match status" value="1"/>
</dbReference>
<dbReference type="SMART" id="SM00829">
    <property type="entry name" value="PKS_ER"/>
    <property type="match status" value="1"/>
</dbReference>
<dbReference type="Pfam" id="PF00698">
    <property type="entry name" value="Acyl_transf_1"/>
    <property type="match status" value="1"/>
</dbReference>
<keyword evidence="5" id="KW-0012">Acyltransferase</keyword>
<dbReference type="SUPFAM" id="SSF53901">
    <property type="entry name" value="Thiolase-like"/>
    <property type="match status" value="1"/>
</dbReference>
<evidence type="ECO:0000256" key="2">
    <source>
        <dbReference type="ARBA" id="ARBA00022553"/>
    </source>
</evidence>
<dbReference type="PROSITE" id="PS01162">
    <property type="entry name" value="QOR_ZETA_CRYSTAL"/>
    <property type="match status" value="1"/>
</dbReference>
<dbReference type="InterPro" id="IPR049552">
    <property type="entry name" value="PKS_DH_N"/>
</dbReference>
<dbReference type="Pfam" id="PF13602">
    <property type="entry name" value="ADH_zinc_N_2"/>
    <property type="match status" value="1"/>
</dbReference>
<dbReference type="InterPro" id="IPR055123">
    <property type="entry name" value="SpnB-like_Rossmann"/>
</dbReference>
<dbReference type="Gene3D" id="3.40.50.11460">
    <property type="match status" value="1"/>
</dbReference>
<feature type="region of interest" description="C-terminal hotdog fold" evidence="6">
    <location>
        <begin position="1035"/>
        <end position="1176"/>
    </location>
</feature>
<dbReference type="InterPro" id="IPR049900">
    <property type="entry name" value="PKS_mFAS_DH"/>
</dbReference>
<reference evidence="11" key="1">
    <citation type="journal article" date="2019" name="Int. J. Syst. Evol. Microbiol.">
        <title>The Global Catalogue of Microorganisms (GCM) 10K type strain sequencing project: providing services to taxonomists for standard genome sequencing and annotation.</title>
        <authorList>
            <consortium name="The Broad Institute Genomics Platform"/>
            <consortium name="The Broad Institute Genome Sequencing Center for Infectious Disease"/>
            <person name="Wu L."/>
            <person name="Ma J."/>
        </authorList>
    </citation>
    <scope>NUCLEOTIDE SEQUENCE [LARGE SCALE GENOMIC DNA]</scope>
    <source>
        <strain evidence="11">CGMCC 4.7330</strain>
    </source>
</reference>
<evidence type="ECO:0000313" key="10">
    <source>
        <dbReference type="EMBL" id="MFC3965471.1"/>
    </source>
</evidence>
<evidence type="ECO:0000256" key="4">
    <source>
        <dbReference type="ARBA" id="ARBA00023268"/>
    </source>
</evidence>
<dbReference type="PANTHER" id="PTHR43775">
    <property type="entry name" value="FATTY ACID SYNTHASE"/>
    <property type="match status" value="1"/>
</dbReference>
<evidence type="ECO:0000259" key="8">
    <source>
        <dbReference type="PROSITE" id="PS52004"/>
    </source>
</evidence>
<dbReference type="Pfam" id="PF08240">
    <property type="entry name" value="ADH_N"/>
    <property type="match status" value="1"/>
</dbReference>
<dbReference type="InterPro" id="IPR042104">
    <property type="entry name" value="PKS_dehydratase_sf"/>
</dbReference>
<dbReference type="Pfam" id="PF00109">
    <property type="entry name" value="ketoacyl-synt"/>
    <property type="match status" value="1"/>
</dbReference>
<feature type="domain" description="Ketosynthase family 3 (KS3)" evidence="8">
    <location>
        <begin position="34"/>
        <end position="458"/>
    </location>
</feature>
<feature type="region of interest" description="N-terminal hotdog fold" evidence="6">
    <location>
        <begin position="903"/>
        <end position="1021"/>
    </location>
</feature>
<organism evidence="10 11">
    <name type="scientific">Nocardia jiangsuensis</name>
    <dbReference type="NCBI Taxonomy" id="1691563"/>
    <lineage>
        <taxon>Bacteria</taxon>
        <taxon>Bacillati</taxon>
        <taxon>Actinomycetota</taxon>
        <taxon>Actinomycetes</taxon>
        <taxon>Mycobacteriales</taxon>
        <taxon>Nocardiaceae</taxon>
        <taxon>Nocardia</taxon>
    </lineage>
</organism>
<dbReference type="PROSITE" id="PS00606">
    <property type="entry name" value="KS3_1"/>
    <property type="match status" value="1"/>
</dbReference>
<evidence type="ECO:0000313" key="11">
    <source>
        <dbReference type="Proteomes" id="UP001595696"/>
    </source>
</evidence>
<dbReference type="InterPro" id="IPR016036">
    <property type="entry name" value="Malonyl_transacylase_ACP-bd"/>
</dbReference>
<dbReference type="SMART" id="SM00825">
    <property type="entry name" value="PKS_KS"/>
    <property type="match status" value="1"/>
</dbReference>